<sequence length="3304" mass="362888">MSVPAFIDITEEDQASELRAYIKAKGAEISEENSECGLHVDLAQIIEACDVCLKDDDKEVESVMNSIVSLLLILEAEKQEALIESLCEKLVKSREGERPSLRMQLLSNLFHGMDETAPVRYTVYCNLIKVATTCNAIAFIPTDLDQVRKWITDWNLNTEKKHTLLRLVYEALVECKKSDAAAKVMVELLGSYTEDNASQARVDAHRCIVRALKDPNTFLLDHLLALKPVRFLEGELIHDLLTIFVSAKLAAYVKFYQSNKDFIDSLGLNHNVIPVPRCLNHEQNMAKMRLLTFMGMAVEFKEISFDTMQQELQIEEDQVEAFVIDAVRTKMVYCKIDQTQRKVVVSHSTHRTFGKQQWQQLYDSLSSWKGNLATVKTSLQTLEAAVSLAQQRLQKLKAHSYPRVLWEKHPLVLSEGVNHTTLPQELNLIMVTTSKTLSYCFMDVFLEEEQANAFLGRHLLANRFDFELFTPGNLERECFEEVCNYEEAREVFENVPQTVSDAEIKLRLAAIALDVTALLVGLIVAGVAIVIVGLLVWYFCKGSCKDNLSRAGSVRARPRRSNASLIMRRLDEVSLQPVLMPPLPLEEIDPPGLPSYEDAIGKSGTHDAPPPPYPGVSEQTATHPPPRSTSPPPGSEARGRSKVRVRGWLETSGFTGYGEKLGLTQLGGRRTWPELCLQLLIAPVREGLGLSSVSNCSLPLRRTWPELCLQLLIAPEKDLAWLCLQLLIAPFYPPGEGLGLSSVSNSHCPCECELCLQLLSREGLGLSSVSNCSLPLASYGATHLESELLHRQTYASTQLPTYTTTHHPTGLSGGFDSGANTTETSVMNFLSTMESRALQQAGPVGASLLPPFRTTTWQTGANSSTELFLTGALPSSATFPYPAPLSSYQHHGAFPSRSYATTPSLALQDHAFSTSTNGLLSPHHDPLLQLKPSQATLPTSLAFDRLPAPSLGAALPPQSSTYRSAQESAPHLLQPQFGLLPLATQSAPQPYGVPVFSGSIERALQRECSVIKHHQRPSSSSHAVSEQLPGLQHSLQGYLGSGSGEGDVSFQQDPSRQTPVPCSPSIGTDSSQGVNSAQQPKTGVQSQAYPSSIPSPSRYRSSSTGAKTKDCSSKLAPDGGQGHPHSQGGSPESYPSPGQGPGLKQGSVIASQQTQPYTSAPLPSLLSTLSHSQSYITSQAYSSSPSDQLPSLYNTLPSFSGHSGNVASVSQSLVYCSSPGQGQENEGQYGAQVQGLCLGNLSQSSPSSHSQGAPNVSYLSQSQGQASVTQSQSYAAGQSLSASYPSASAQRLPTSNSGQGYTPFSSAPHAQALQNNFRSSVQDLKPAYCKLKLEGEIPIEDLQALQQVSLETSSLGGSGDMAAHNNNVVYVVSKMDDRYNTQSVIRSNSRAEDQLMGPKTTTNAQPMSAEELKQHSLMLKGPEPRQQNDQVHTQSAQNHTQNQYIRLPNSQVLLESNRDQQMVLIQQPLIHCGHNPSKVQPTPGSGHVPVQYLHMEGDHLISVSLNGSQRQPGAVGQNTITDSSILHLSSPKDTYSQSTNQQQDAKHHFALSSICFPESMLLADERNILSNVDDILAATAAACGVTPQDFVKATSAEGDMSDPKGHFQTVDARHQSPSFSSSSSQTSIITNTNSHNTMTLNGTHMTSDGHQFPKGEGHLGQQYSMSHSHTAVVNPRHDMGAGSPETGLLRKPGDEQNNSSPKGQSDHPSNRADGNPNGGHSENEYHLVGLGYDPSGHLNRGKANKQNPKGPKVIKREDSLDECPSDCFPNPKKRVRSKASAKPPVPEEENIQPRKKTVQAKRQNSRGSDPTSSPSTSTSEPVYDSYQQQERMRQKIREVEEQQPEVKTGFIGSFLDFLKSGPKQHFSSPPVRTPSRSRKPSASSKRPLCAIPPLPLKIQPPSAPLIGQEGHGVGVGGSSQQQQKCLDEELQKNLETLPSFSSDEDESSAGKNQALQNSISSALSALDEPSDRTHKADNRLSSSLLKPDQAPSMPHSSSKAQEQQRAAPKESSAAGSSSSATGSSGQEGAKPAPPGQLAVQLTSVAIEGLTDEELSDSGGEGMYRERDEFVVKNEDTGSLKVTLTSGQEPPAIWKVQKALLQKFVPELRDSKRVFSATNSYLGYFGDAKTMYRRVYVKFLDTVNKKEYVRVCNRKPRCKPMHSLRGSQAKALLGLKTPPRSVNSDPLATPTSQKPQSKPRPKQPKTKAEPPPKKRRKWKEEYSPSPSESSPEDEDEAEDDVPFSPRFLNTRTMKETFKSFVELLISVALDADVMSALERENDELLLPHMKRVDGMIWDNRRRLLPRLRVGQLFKTALDSFPEISVVTELKKDGETPAFKVRLSGKAYNRKNMKPSKSPSKLPLEYTVDQQKPQWFSLYHSLQHYKYHTYLMCKDEIASLRVQEGDMGQEETVQLCMRNGAWVEGLFDRFGELLNQKTKVALFSHHGPMKEGTVPCPLGRGGVWGVWDSSAGITGRDAGLPLSPLHLNEDFTSPSPLFISTEGPSPPSPLHLNEDFTSPSPLSPLHLNKDFTSPSPLSSQRGLHQPLSPLHLNEDFTSPSPPLHLNEDFTAPLPSSSQRGLHHLPLPLPSSSQQGLHQPLPPSSQRGLHQPLPPLHLNKDFTSPSPLHLNEDFTSPLPSPLFISTRTSPAPPPSPLFISMRTSPAPPPPLISTRTSPAPPPSPLFISTRTSPAPLPSSQQGLHQPSHLRTSPPSPPHLNEDFTSPSPQGLLPSPSSSFNNKDFTSPSPLSPLHLNEDFTSPSPLSPSPFCSPLPHSSLLLVPVVGEQGMAGKPFRATFIWSSIIANLQQRVEVKRHRHNLKTYYDCFLGSEAVDVVLAHVIQSRFCGDAEVPRSKAVRLCQALMDSRVFEAVGTKVFGNKEKWRATFEDSSYSLYRFLPLPSSPTTMTSSHSTSTITIESEYDSPSKHRNSYSPPLKRKEDQYSNNHSLVKTDKSLEDVLGNLNVTSTITPQMINLGLSQELVDEVWRQQTVFRLLQLIELPLLESLLEGEERPRPPLHSMDSDPDLLYTSSYLDREVLKAFSEAQADEWLSAAVDCLEFLPDDLVVEVSRGLPRCGEDQGQCKRLVYGILAQHYGETQHPPLLSNHVFDIHSSISELLVNGKREQVLEALQLCLKLQDSRSKEELRRLLRFMAVAAKPQEVKLHKEIENRMAVKRSFSSAIVYSMRLAKGKVDLLVLFMVENHCDVFKIPVSLHKLVSDRLTNIVKGKDPQVLTGSTYCRRVNGKAYMESKQKTTKEELWALLKTIHENPKLSNKEKRRLLGQFYKGHPEIFVQYFGSRLSSDDI</sequence>
<evidence type="ECO:0000259" key="5">
    <source>
        <dbReference type="PROSITE" id="PS50186"/>
    </source>
</evidence>
<feature type="compositionally biased region" description="Polar residues" evidence="3">
    <location>
        <begin position="2736"/>
        <end position="2745"/>
    </location>
</feature>
<feature type="compositionally biased region" description="Low complexity" evidence="3">
    <location>
        <begin position="1089"/>
        <end position="1103"/>
    </location>
</feature>
<evidence type="ECO:0000259" key="7">
    <source>
        <dbReference type="PROSITE" id="PS50998"/>
    </source>
</evidence>
<feature type="compositionally biased region" description="Basic and acidic residues" evidence="3">
    <location>
        <begin position="2205"/>
        <end position="2221"/>
    </location>
</feature>
<keyword evidence="2" id="KW-0648">Protein biosynthesis</keyword>
<gene>
    <name evidence="2" type="primary">EIF3M</name>
    <name evidence="8" type="ORF">J4Q44_G00350230</name>
</gene>
<organism evidence="8 9">
    <name type="scientific">Coregonus suidteri</name>
    <dbReference type="NCBI Taxonomy" id="861788"/>
    <lineage>
        <taxon>Eukaryota</taxon>
        <taxon>Metazoa</taxon>
        <taxon>Chordata</taxon>
        <taxon>Craniata</taxon>
        <taxon>Vertebrata</taxon>
        <taxon>Euteleostomi</taxon>
        <taxon>Actinopterygii</taxon>
        <taxon>Neopterygii</taxon>
        <taxon>Teleostei</taxon>
        <taxon>Protacanthopterygii</taxon>
        <taxon>Salmoniformes</taxon>
        <taxon>Salmonidae</taxon>
        <taxon>Coregoninae</taxon>
        <taxon>Coregonus</taxon>
    </lineage>
</organism>
<feature type="compositionally biased region" description="Polar residues" evidence="3">
    <location>
        <begin position="2528"/>
        <end position="2540"/>
    </location>
</feature>
<dbReference type="PANTHER" id="PTHR14709:SF2">
    <property type="entry name" value="GLUTAMINE AND SERINE-RICH PROTEIN 1"/>
    <property type="match status" value="1"/>
</dbReference>
<reference evidence="8 9" key="1">
    <citation type="submission" date="2021-04" db="EMBL/GenBank/DDBJ databases">
        <authorList>
            <person name="De Guttry C."/>
            <person name="Zahm M."/>
            <person name="Klopp C."/>
            <person name="Cabau C."/>
            <person name="Louis A."/>
            <person name="Berthelot C."/>
            <person name="Parey E."/>
            <person name="Roest Crollius H."/>
            <person name="Montfort J."/>
            <person name="Robinson-Rechavi M."/>
            <person name="Bucao C."/>
            <person name="Bouchez O."/>
            <person name="Gislard M."/>
            <person name="Lluch J."/>
            <person name="Milhes M."/>
            <person name="Lampietro C."/>
            <person name="Lopez Roques C."/>
            <person name="Donnadieu C."/>
            <person name="Braasch I."/>
            <person name="Desvignes T."/>
            <person name="Postlethwait J."/>
            <person name="Bobe J."/>
            <person name="Wedekind C."/>
            <person name="Guiguen Y."/>
        </authorList>
    </citation>
    <scope>NUCLEOTIDE SEQUENCE [LARGE SCALE GENOMIC DNA]</scope>
    <source>
        <strain evidence="8">Cs_M1</strain>
        <tissue evidence="8">Blood</tissue>
    </source>
</reference>
<feature type="compositionally biased region" description="Basic and acidic residues" evidence="3">
    <location>
        <begin position="1830"/>
        <end position="1840"/>
    </location>
</feature>
<feature type="region of interest" description="Disordered" evidence="3">
    <location>
        <begin position="2492"/>
        <end position="2757"/>
    </location>
</feature>
<feature type="compositionally biased region" description="Pro residues" evidence="3">
    <location>
        <begin position="623"/>
        <end position="634"/>
    </location>
</feature>
<feature type="region of interest" description="Disordered" evidence="3">
    <location>
        <begin position="1286"/>
        <end position="1307"/>
    </location>
</feature>
<comment type="similarity">
    <text evidence="2">Belongs to the eIF-3 subunit M family.</text>
</comment>
<dbReference type="Pfam" id="PF01399">
    <property type="entry name" value="PCI"/>
    <property type="match status" value="1"/>
</dbReference>
<dbReference type="InterPro" id="IPR036388">
    <property type="entry name" value="WH-like_DNA-bd_sf"/>
</dbReference>
<dbReference type="SUPFAM" id="SSF57630">
    <property type="entry name" value="GLA-domain"/>
    <property type="match status" value="1"/>
</dbReference>
<dbReference type="InterPro" id="IPR040750">
    <property type="entry name" value="eIF3m_C_helix"/>
</dbReference>
<dbReference type="PROSITE" id="PS50250">
    <property type="entry name" value="PCI"/>
    <property type="match status" value="1"/>
</dbReference>
<feature type="compositionally biased region" description="Polar residues" evidence="3">
    <location>
        <begin position="1949"/>
        <end position="1963"/>
    </location>
</feature>
<dbReference type="CDD" id="cd04446">
    <property type="entry name" value="DEP_DEPDC4"/>
    <property type="match status" value="1"/>
</dbReference>
<keyword evidence="4" id="KW-0812">Transmembrane</keyword>
<feature type="region of interest" description="Disordered" evidence="3">
    <location>
        <begin position="1385"/>
        <end position="1406"/>
    </location>
</feature>
<dbReference type="InterPro" id="IPR035972">
    <property type="entry name" value="GLA-like_dom_SF"/>
</dbReference>
<keyword evidence="4" id="KW-1133">Transmembrane helix</keyword>
<dbReference type="CDD" id="cd04405">
    <property type="entry name" value="RhoGAP_BRCC3-like"/>
    <property type="match status" value="1"/>
</dbReference>
<feature type="compositionally biased region" description="Low complexity" evidence="3">
    <location>
        <begin position="2722"/>
        <end position="2735"/>
    </location>
</feature>
<evidence type="ECO:0000313" key="8">
    <source>
        <dbReference type="EMBL" id="KAK6294193.1"/>
    </source>
</evidence>
<comment type="subcellular location">
    <subcellularLocation>
        <location evidence="2">Cytoplasm</location>
    </subcellularLocation>
</comment>
<feature type="domain" description="PCI" evidence="6">
    <location>
        <begin position="180"/>
        <end position="350"/>
    </location>
</feature>
<feature type="compositionally biased region" description="Low complexity" evidence="3">
    <location>
        <begin position="2011"/>
        <end position="2024"/>
    </location>
</feature>
<accession>A0AAN8KN95</accession>
<feature type="compositionally biased region" description="Acidic residues" evidence="3">
    <location>
        <begin position="2229"/>
        <end position="2240"/>
    </location>
</feature>
<proteinExistence type="inferred from homology"/>
<dbReference type="GO" id="GO:0003743">
    <property type="term" value="F:translation initiation factor activity"/>
    <property type="evidence" value="ECO:0007669"/>
    <property type="project" value="UniProtKB-UniRule"/>
</dbReference>
<feature type="compositionally biased region" description="Low complexity" evidence="3">
    <location>
        <begin position="1808"/>
        <end position="1821"/>
    </location>
</feature>
<evidence type="ECO:0000256" key="4">
    <source>
        <dbReference type="SAM" id="Phobius"/>
    </source>
</evidence>
<dbReference type="InterPro" id="IPR017857">
    <property type="entry name" value="Coagulation_fac-like_Gla_dom"/>
</dbReference>
<dbReference type="InterPro" id="IPR000591">
    <property type="entry name" value="DEP_dom"/>
</dbReference>
<feature type="domain" description="DEP" evidence="5">
    <location>
        <begin position="2805"/>
        <end position="2897"/>
    </location>
</feature>
<feature type="compositionally biased region" description="Low complexity" evidence="3">
    <location>
        <begin position="2902"/>
        <end position="2917"/>
    </location>
</feature>
<feature type="region of interest" description="Disordered" evidence="3">
    <location>
        <begin position="1242"/>
        <end position="1261"/>
    </location>
</feature>
<evidence type="ECO:0000259" key="6">
    <source>
        <dbReference type="PROSITE" id="PS50250"/>
    </source>
</evidence>
<keyword evidence="9" id="KW-1185">Reference proteome</keyword>
<comment type="caution">
    <text evidence="8">The sequence shown here is derived from an EMBL/GenBank/DDBJ whole genome shotgun (WGS) entry which is preliminary data.</text>
</comment>
<feature type="region of interest" description="Disordered" evidence="3">
    <location>
        <begin position="1613"/>
        <end position="1635"/>
    </location>
</feature>
<dbReference type="GO" id="GO:0071541">
    <property type="term" value="C:eukaryotic translation initiation factor 3 complex, eIF3m"/>
    <property type="evidence" value="ECO:0007669"/>
    <property type="project" value="UniProtKB-UniRule"/>
</dbReference>
<feature type="transmembrane region" description="Helical" evidence="4">
    <location>
        <begin position="515"/>
        <end position="539"/>
    </location>
</feature>
<dbReference type="Gene3D" id="1.10.10.10">
    <property type="entry name" value="Winged helix-like DNA-binding domain superfamily/Winged helix DNA-binding domain"/>
    <property type="match status" value="1"/>
</dbReference>
<keyword evidence="1" id="KW-1015">Disulfide bond</keyword>
<dbReference type="InterPro" id="IPR000717">
    <property type="entry name" value="PCI_dom"/>
</dbReference>
<name>A0AAN8KN95_9TELE</name>
<dbReference type="HAMAP" id="MF_03012">
    <property type="entry name" value="eIF3m"/>
    <property type="match status" value="1"/>
</dbReference>
<feature type="region of interest" description="Disordered" evidence="3">
    <location>
        <begin position="2171"/>
        <end position="2243"/>
    </location>
</feature>
<feature type="compositionally biased region" description="Polar residues" evidence="3">
    <location>
        <begin position="2683"/>
        <end position="2709"/>
    </location>
</feature>
<dbReference type="EMBL" id="JAGTTL010000035">
    <property type="protein sequence ID" value="KAK6294193.1"/>
    <property type="molecule type" value="Genomic_DNA"/>
</dbReference>
<comment type="function">
    <text evidence="2">Component of the eukaryotic translation initiation factor 3 (eIF-3) complex, which is involved in protein synthesis of a specialized repertoire of mRNAs and, together with other initiation factors, stimulates binding of mRNA and methionyl-tRNAi to the 40S ribosome. The eIF-3 complex specifically targets and initiates translation of a subset of mRNAs involved in cell proliferation.</text>
</comment>
<evidence type="ECO:0000256" key="1">
    <source>
        <dbReference type="ARBA" id="ARBA00023157"/>
    </source>
</evidence>
<dbReference type="SMART" id="SM00069">
    <property type="entry name" value="GLA"/>
    <property type="match status" value="1"/>
</dbReference>
<dbReference type="PANTHER" id="PTHR14709">
    <property type="entry name" value="GLUTAMINE AND SERINE-RICH PROTEIN 1-RELATED"/>
    <property type="match status" value="1"/>
</dbReference>
<dbReference type="Gene3D" id="4.10.740.10">
    <property type="entry name" value="Coagulation Factor IX"/>
    <property type="match status" value="1"/>
</dbReference>
<dbReference type="Pfam" id="PF00594">
    <property type="entry name" value="Gla"/>
    <property type="match status" value="1"/>
</dbReference>
<feature type="compositionally biased region" description="Polar residues" evidence="3">
    <location>
        <begin position="1286"/>
        <end position="1305"/>
    </location>
</feature>
<dbReference type="GO" id="GO:0005576">
    <property type="term" value="C:extracellular region"/>
    <property type="evidence" value="ECO:0007669"/>
    <property type="project" value="InterPro"/>
</dbReference>
<dbReference type="SUPFAM" id="SSF46785">
    <property type="entry name" value="Winged helix' DNA-binding domain"/>
    <property type="match status" value="2"/>
</dbReference>
<feature type="compositionally biased region" description="Low complexity" evidence="3">
    <location>
        <begin position="1242"/>
        <end position="1251"/>
    </location>
</feature>
<feature type="region of interest" description="Disordered" evidence="3">
    <location>
        <begin position="2902"/>
        <end position="2940"/>
    </location>
</feature>
<keyword evidence="2" id="KW-0963">Cytoplasm</keyword>
<dbReference type="InterPro" id="IPR025451">
    <property type="entry name" value="DUF4211"/>
</dbReference>
<dbReference type="GO" id="GO:0001732">
    <property type="term" value="P:formation of cytoplasmic translation initiation complex"/>
    <property type="evidence" value="ECO:0007669"/>
    <property type="project" value="UniProtKB-UniRule"/>
</dbReference>
<feature type="compositionally biased region" description="Polar residues" evidence="3">
    <location>
        <begin position="1049"/>
        <end position="1088"/>
    </location>
</feature>
<feature type="region of interest" description="Disordered" evidence="3">
    <location>
        <begin position="594"/>
        <end position="642"/>
    </location>
</feature>
<evidence type="ECO:0000256" key="3">
    <source>
        <dbReference type="SAM" id="MobiDB-lite"/>
    </source>
</evidence>
<feature type="region of interest" description="Disordered" evidence="3">
    <location>
        <begin position="1673"/>
        <end position="2034"/>
    </location>
</feature>
<feature type="compositionally biased region" description="Low complexity" evidence="3">
    <location>
        <begin position="1616"/>
        <end position="1635"/>
    </location>
</feature>
<dbReference type="PROSITE" id="PS50186">
    <property type="entry name" value="DEP"/>
    <property type="match status" value="1"/>
</dbReference>
<feature type="compositionally biased region" description="Basic and acidic residues" evidence="3">
    <location>
        <begin position="1969"/>
        <end position="1978"/>
    </location>
</feature>
<comment type="subunit">
    <text evidence="2">Component of the eukaryotic translation initiation factor 3 (eIF-3) complex, which is composed of 13 subunits: EIF3A, EIF3B, EIF3C, EIF3D, EIF3E, EIF3F, EIF3G, EIF3H, EIF3I, EIF3J, EIF3K, EIF3L and EIF3M.</text>
</comment>
<dbReference type="SMART" id="SM00088">
    <property type="entry name" value="PINT"/>
    <property type="match status" value="1"/>
</dbReference>
<dbReference type="InterPro" id="IPR000294">
    <property type="entry name" value="GLA_domain"/>
</dbReference>
<feature type="domain" description="Gla" evidence="7">
    <location>
        <begin position="461"/>
        <end position="510"/>
    </location>
</feature>
<dbReference type="PROSITE" id="PS50998">
    <property type="entry name" value="GLA_2"/>
    <property type="match status" value="1"/>
</dbReference>
<feature type="compositionally biased region" description="Polar residues" evidence="3">
    <location>
        <begin position="1994"/>
        <end position="2004"/>
    </location>
</feature>
<dbReference type="Pfam" id="PF13926">
    <property type="entry name" value="DUF4211"/>
    <property type="match status" value="1"/>
</dbReference>
<evidence type="ECO:0000313" key="9">
    <source>
        <dbReference type="Proteomes" id="UP001356427"/>
    </source>
</evidence>
<dbReference type="InterPro" id="IPR036390">
    <property type="entry name" value="WH_DNA-bd_sf"/>
</dbReference>
<feature type="compositionally biased region" description="Low complexity" evidence="3">
    <location>
        <begin position="2581"/>
        <end position="2596"/>
    </location>
</feature>
<feature type="compositionally biased region" description="Polar residues" evidence="3">
    <location>
        <begin position="1252"/>
        <end position="1261"/>
    </location>
</feature>
<keyword evidence="4" id="KW-0472">Membrane</keyword>
<dbReference type="GO" id="GO:0033290">
    <property type="term" value="C:eukaryotic 48S preinitiation complex"/>
    <property type="evidence" value="ECO:0007669"/>
    <property type="project" value="UniProtKB-UniRule"/>
</dbReference>
<dbReference type="Proteomes" id="UP001356427">
    <property type="component" value="Unassembled WGS sequence"/>
</dbReference>
<feature type="region of interest" description="Disordered" evidence="3">
    <location>
        <begin position="1034"/>
        <end position="1146"/>
    </location>
</feature>
<protein>
    <recommendedName>
        <fullName evidence="2">Eukaryotic translation initiation factor 3 subunit M</fullName>
        <shortName evidence="2">eIF3m</shortName>
    </recommendedName>
</protein>
<dbReference type="Pfam" id="PF00610">
    <property type="entry name" value="DEP"/>
    <property type="match status" value="1"/>
</dbReference>
<dbReference type="GO" id="GO:0016282">
    <property type="term" value="C:eukaryotic 43S preinitiation complex"/>
    <property type="evidence" value="ECO:0007669"/>
    <property type="project" value="UniProtKB-UniRule"/>
</dbReference>
<dbReference type="InterPro" id="IPR052466">
    <property type="entry name" value="DNA_MethProtect_Complex"/>
</dbReference>
<dbReference type="Pfam" id="PF18005">
    <property type="entry name" value="eIF3m_C_helix"/>
    <property type="match status" value="1"/>
</dbReference>
<dbReference type="GO" id="GO:0005509">
    <property type="term" value="F:calcium ion binding"/>
    <property type="evidence" value="ECO:0007669"/>
    <property type="project" value="InterPro"/>
</dbReference>
<feature type="compositionally biased region" description="Low complexity" evidence="3">
    <location>
        <begin position="1867"/>
        <end position="1887"/>
    </location>
</feature>
<dbReference type="InterPro" id="IPR027528">
    <property type="entry name" value="eIF3m"/>
</dbReference>
<evidence type="ECO:0000256" key="2">
    <source>
        <dbReference type="HAMAP-Rule" id="MF_03012"/>
    </source>
</evidence>
<keyword evidence="2" id="KW-0396">Initiation factor</keyword>
<dbReference type="FunFam" id="4.10.740.10:FF:000001">
    <property type="entry name" value="vitamin K-dependent protein S"/>
    <property type="match status" value="1"/>
</dbReference>
<dbReference type="GO" id="GO:0035556">
    <property type="term" value="P:intracellular signal transduction"/>
    <property type="evidence" value="ECO:0007669"/>
    <property type="project" value="InterPro"/>
</dbReference>
<dbReference type="SMART" id="SM00049">
    <property type="entry name" value="DEP"/>
    <property type="match status" value="1"/>
</dbReference>